<evidence type="ECO:0008006" key="4">
    <source>
        <dbReference type="Google" id="ProtNLM"/>
    </source>
</evidence>
<dbReference type="Proteomes" id="UP000807353">
    <property type="component" value="Unassembled WGS sequence"/>
</dbReference>
<dbReference type="EMBL" id="MU150248">
    <property type="protein sequence ID" value="KAF9465345.1"/>
    <property type="molecule type" value="Genomic_DNA"/>
</dbReference>
<keyword evidence="3" id="KW-1185">Reference proteome</keyword>
<sequence length="140" mass="15488">MKRLSAGCLFIRLSFLFCPFSCGGASQKKQKQSRKNSCQALSHPGGWCGSNSRFNKQLSSTPFKEFMKSPIFMFLRALEIDCCIVPPFNQACNSGKANMLVPSNSATAKEFVRRSLLNVGPLVWRMGENPLAAFTASRLL</sequence>
<name>A0A9P5YAV4_9AGAR</name>
<accession>A0A9P5YAV4</accession>
<evidence type="ECO:0000313" key="3">
    <source>
        <dbReference type="Proteomes" id="UP000807353"/>
    </source>
</evidence>
<evidence type="ECO:0000313" key="2">
    <source>
        <dbReference type="EMBL" id="KAF9465345.1"/>
    </source>
</evidence>
<feature type="chain" id="PRO_5040452527" description="Secreted protein" evidence="1">
    <location>
        <begin position="26"/>
        <end position="140"/>
    </location>
</feature>
<keyword evidence="1" id="KW-0732">Signal</keyword>
<protein>
    <recommendedName>
        <fullName evidence="4">Secreted protein</fullName>
    </recommendedName>
</protein>
<evidence type="ECO:0000256" key="1">
    <source>
        <dbReference type="SAM" id="SignalP"/>
    </source>
</evidence>
<gene>
    <name evidence="2" type="ORF">BDZ94DRAFT_393186</name>
</gene>
<reference evidence="2" key="1">
    <citation type="submission" date="2020-11" db="EMBL/GenBank/DDBJ databases">
        <authorList>
            <consortium name="DOE Joint Genome Institute"/>
            <person name="Ahrendt S."/>
            <person name="Riley R."/>
            <person name="Andreopoulos W."/>
            <person name="Labutti K."/>
            <person name="Pangilinan J."/>
            <person name="Ruiz-Duenas F.J."/>
            <person name="Barrasa J.M."/>
            <person name="Sanchez-Garcia M."/>
            <person name="Camarero S."/>
            <person name="Miyauchi S."/>
            <person name="Serrano A."/>
            <person name="Linde D."/>
            <person name="Babiker R."/>
            <person name="Drula E."/>
            <person name="Ayuso-Fernandez I."/>
            <person name="Pacheco R."/>
            <person name="Padilla G."/>
            <person name="Ferreira P."/>
            <person name="Barriuso J."/>
            <person name="Kellner H."/>
            <person name="Castanera R."/>
            <person name="Alfaro M."/>
            <person name="Ramirez L."/>
            <person name="Pisabarro A.G."/>
            <person name="Kuo A."/>
            <person name="Tritt A."/>
            <person name="Lipzen A."/>
            <person name="He G."/>
            <person name="Yan M."/>
            <person name="Ng V."/>
            <person name="Cullen D."/>
            <person name="Martin F."/>
            <person name="Rosso M.-N."/>
            <person name="Henrissat B."/>
            <person name="Hibbett D."/>
            <person name="Martinez A.T."/>
            <person name="Grigoriev I.V."/>
        </authorList>
    </citation>
    <scope>NUCLEOTIDE SEQUENCE</scope>
    <source>
        <strain evidence="2">CBS 247.69</strain>
    </source>
</reference>
<organism evidence="2 3">
    <name type="scientific">Collybia nuda</name>
    <dbReference type="NCBI Taxonomy" id="64659"/>
    <lineage>
        <taxon>Eukaryota</taxon>
        <taxon>Fungi</taxon>
        <taxon>Dikarya</taxon>
        <taxon>Basidiomycota</taxon>
        <taxon>Agaricomycotina</taxon>
        <taxon>Agaricomycetes</taxon>
        <taxon>Agaricomycetidae</taxon>
        <taxon>Agaricales</taxon>
        <taxon>Tricholomatineae</taxon>
        <taxon>Clitocybaceae</taxon>
        <taxon>Collybia</taxon>
    </lineage>
</organism>
<dbReference type="AlphaFoldDB" id="A0A9P5YAV4"/>
<feature type="signal peptide" evidence="1">
    <location>
        <begin position="1"/>
        <end position="25"/>
    </location>
</feature>
<proteinExistence type="predicted"/>
<comment type="caution">
    <text evidence="2">The sequence shown here is derived from an EMBL/GenBank/DDBJ whole genome shotgun (WGS) entry which is preliminary data.</text>
</comment>